<dbReference type="GO" id="GO:0003677">
    <property type="term" value="F:DNA binding"/>
    <property type="evidence" value="ECO:0007669"/>
    <property type="project" value="InterPro"/>
</dbReference>
<name>A0A1K1PVI5_RUMFL</name>
<evidence type="ECO:0000313" key="3">
    <source>
        <dbReference type="Proteomes" id="UP000183461"/>
    </source>
</evidence>
<protein>
    <recommendedName>
        <fullName evidence="1">Protein NO VEIN C-terminal domain-containing protein</fullName>
    </recommendedName>
</protein>
<evidence type="ECO:0000313" key="2">
    <source>
        <dbReference type="EMBL" id="SFW51696.1"/>
    </source>
</evidence>
<feature type="domain" description="Protein NO VEIN C-terminal" evidence="1">
    <location>
        <begin position="353"/>
        <end position="446"/>
    </location>
</feature>
<reference evidence="2 3" key="1">
    <citation type="submission" date="2016-11" db="EMBL/GenBank/DDBJ databases">
        <authorList>
            <person name="Jaros S."/>
            <person name="Januszkiewicz K."/>
            <person name="Wedrychowicz H."/>
        </authorList>
    </citation>
    <scope>NUCLEOTIDE SEQUENCE [LARGE SCALE GENOMIC DNA]</scope>
    <source>
        <strain evidence="2 3">YL228</strain>
    </source>
</reference>
<organism evidence="2 3">
    <name type="scientific">Ruminococcus flavefaciens</name>
    <dbReference type="NCBI Taxonomy" id="1265"/>
    <lineage>
        <taxon>Bacteria</taxon>
        <taxon>Bacillati</taxon>
        <taxon>Bacillota</taxon>
        <taxon>Clostridia</taxon>
        <taxon>Eubacteriales</taxon>
        <taxon>Oscillospiraceae</taxon>
        <taxon>Ruminococcus</taxon>
    </lineage>
</organism>
<sequence length="472" mass="55584">MSNNKLFSYEKDAKLIVNGIDDESKSILERFYTNYSVSSRKTVCSAIRKICKFIKKNSFVKLTYKDYSELTNNKTIPQAQLYHIESLFKYLYVYELLNDISGFENCYWNKEKEKNIFEKNIHKNTKHINTNNTKSNSKESLSFEDMEKLFNFYNSVSDDDEENMKLLFFFYAIFYLNMQIEEIRKLTYDQIENGLIITEDNEYELNSRFEAFFSKTSSSNIPFASINDYISKLGKIVGIKELFPRKIKNTIERYSIKCPVCQETHLNFVDEWRTINNKIVCLKCYEKLISNNSVKKNEIAHQIEGAIIDFLSKEEHDSIELTLSTFDKIKENINVPKNYEEINKYLKQIGDLGEKYVIEYERNFLKSNNSQYYDLVDGSYALDNNNGFDILSYTLKGKKVYIEVKTTTGNPKDSFYMSQHEIDTANELLKRGDIYKLYRVGNILSNNVSLIIYDDLNQFNKDEIILKMSIKE</sequence>
<evidence type="ECO:0000259" key="1">
    <source>
        <dbReference type="Pfam" id="PF13020"/>
    </source>
</evidence>
<accession>A0A1K1PVI5</accession>
<dbReference type="AlphaFoldDB" id="A0A1K1PVI5"/>
<gene>
    <name evidence="2" type="ORF">SAMN02910280_0183</name>
</gene>
<dbReference type="InterPro" id="IPR024975">
    <property type="entry name" value="NOV_C"/>
</dbReference>
<dbReference type="InterPro" id="IPR011010">
    <property type="entry name" value="DNA_brk_join_enz"/>
</dbReference>
<dbReference type="RefSeq" id="WP_072301236.1">
    <property type="nucleotide sequence ID" value="NZ_FPIP01000011.1"/>
</dbReference>
<proteinExistence type="predicted"/>
<dbReference type="Pfam" id="PF13020">
    <property type="entry name" value="NOV_C"/>
    <property type="match status" value="1"/>
</dbReference>
<dbReference type="SUPFAM" id="SSF56349">
    <property type="entry name" value="DNA breaking-rejoining enzymes"/>
    <property type="match status" value="1"/>
</dbReference>
<dbReference type="Proteomes" id="UP000183461">
    <property type="component" value="Unassembled WGS sequence"/>
</dbReference>
<dbReference type="EMBL" id="FPIP01000011">
    <property type="protein sequence ID" value="SFW51696.1"/>
    <property type="molecule type" value="Genomic_DNA"/>
</dbReference>